<name>A0A1D8S517_9EURY</name>
<gene>
    <name evidence="2" type="ORF">HSR6_1346</name>
    <name evidence="1" type="ORF">HTSR_1273</name>
</gene>
<accession>A0A1J1AD23</accession>
<dbReference type="Pfam" id="PF24366">
    <property type="entry name" value="DUF7522"/>
    <property type="match status" value="1"/>
</dbReference>
<dbReference type="EMBL" id="CP016070">
    <property type="protein sequence ID" value="AOW80450.1"/>
    <property type="molecule type" value="Genomic_DNA"/>
</dbReference>
<evidence type="ECO:0000313" key="2">
    <source>
        <dbReference type="EMBL" id="APE95789.1"/>
    </source>
</evidence>
<dbReference type="KEGG" id="hhsr:HSR6_1346"/>
<proteinExistence type="predicted"/>
<evidence type="ECO:0000313" key="1">
    <source>
        <dbReference type="EMBL" id="AOW80450.1"/>
    </source>
</evidence>
<sequence length="124" mass="13873">MVSVGDMQMVDPDGPYAELMQRLLEATADDLRLVFQYDSESVDIAFLREDFLSEDMVPRVDELHSRAKIIETMPTEDTQAVYGDLEANVTVHEDVFVLHFFGTEGDGLVAVVDRGDGSVIRSIF</sequence>
<dbReference type="Proteomes" id="UP000185608">
    <property type="component" value="Chromosome"/>
</dbReference>
<keyword evidence="4" id="KW-1185">Reference proteome</keyword>
<reference evidence="1 3" key="1">
    <citation type="submission" date="2016-06" db="EMBL/GenBank/DDBJ databases">
        <title>Discovery of anaerobic lithoheterotrophic haloarchaeon capable of sulfur respiration by hydrogen and formate.</title>
        <authorList>
            <person name="Sorokin D.Y."/>
            <person name="Kublanov I.V."/>
            <person name="Roman P."/>
            <person name="Sinninghe Damste J.S."/>
            <person name="Golyshin P.N."/>
            <person name="Rojo D."/>
            <person name="Ciordia S."/>
            <person name="Mena Md.C."/>
            <person name="Ferrer M."/>
            <person name="Smedile F."/>
            <person name="Messina E."/>
            <person name="La Cono V."/>
            <person name="Yakimov M.M."/>
        </authorList>
    </citation>
    <scope>NUCLEOTIDE SEQUENCE [LARGE SCALE GENOMIC DNA]</scope>
    <source>
        <strain evidence="1 3">HTSR1</strain>
    </source>
</reference>
<organism evidence="1 3">
    <name type="scientific">Halodesulfurarchaeum formicicum</name>
    <dbReference type="NCBI Taxonomy" id="1873524"/>
    <lineage>
        <taxon>Archaea</taxon>
        <taxon>Methanobacteriati</taxon>
        <taxon>Methanobacteriota</taxon>
        <taxon>Stenosarchaea group</taxon>
        <taxon>Halobacteria</taxon>
        <taxon>Halobacteriales</taxon>
        <taxon>Halobacteriaceae</taxon>
        <taxon>Halodesulfurarchaeum</taxon>
    </lineage>
</organism>
<dbReference type="RefSeq" id="WP_070365138.1">
    <property type="nucleotide sequence ID" value="NZ_CP016070.1"/>
</dbReference>
<reference evidence="4" key="2">
    <citation type="submission" date="2016-08" db="EMBL/GenBank/DDBJ databases">
        <title>Discovery of first anaerobic lithoheterotrophic haloarchae widely represented in hypersaline habitats.</title>
        <authorList>
            <person name="Sorokin D.Y."/>
            <person name="Kublanov I.V."/>
            <person name="Roman P."/>
            <person name="Sinninghe Damste J.S."/>
            <person name="Golyshin P.N."/>
            <person name="Rojo D."/>
            <person name="Ciordia S."/>
            <person name="Mena Md.C."/>
            <person name="Ferrer M."/>
            <person name="Smedile F."/>
            <person name="Messina E."/>
            <person name="La Cono V."/>
            <person name="Yakimov M.M."/>
        </authorList>
    </citation>
    <scope>NUCLEOTIDE SEQUENCE [LARGE SCALE GENOMIC DNA]</scope>
    <source>
        <strain evidence="4">HSR6</strain>
    </source>
</reference>
<dbReference type="EMBL" id="CP016804">
    <property type="protein sequence ID" value="APE95789.1"/>
    <property type="molecule type" value="Genomic_DNA"/>
</dbReference>
<dbReference type="InterPro" id="IPR055944">
    <property type="entry name" value="DUF7522"/>
</dbReference>
<protein>
    <submittedName>
        <fullName evidence="1">Uncharacterized protein</fullName>
    </submittedName>
</protein>
<accession>A0A1D8S517</accession>
<evidence type="ECO:0000313" key="3">
    <source>
        <dbReference type="Proteomes" id="UP000185608"/>
    </source>
</evidence>
<reference evidence="2" key="3">
    <citation type="journal article" date="2017" name="ISME J.">
        <title>Discovery of anaerobic lithoheterotrophic haloarchaea, ubiquitous in hypersaline habitats.</title>
        <authorList>
            <person name="Sorokin D.Y."/>
            <person name="Messina E."/>
            <person name="Smedile F."/>
            <person name="Roman P."/>
            <person name="Damste J.S.S."/>
            <person name="Ciordia S."/>
            <person name="Mena M.C."/>
            <person name="Ferrer M."/>
            <person name="Golyshin P.N."/>
            <person name="Kublanov I.V."/>
            <person name="Samarov N.I."/>
            <person name="Toshchakov S.V."/>
            <person name="La Cono V."/>
            <person name="Yakimov M.M."/>
        </authorList>
    </citation>
    <scope>NUCLEOTIDE SEQUENCE</scope>
    <source>
        <strain evidence="2">HSR6</strain>
    </source>
</reference>
<dbReference type="STRING" id="1873524.HSR6_1346"/>
<dbReference type="Proteomes" id="UP000186165">
    <property type="component" value="Chromosome"/>
</dbReference>
<evidence type="ECO:0000313" key="4">
    <source>
        <dbReference type="Proteomes" id="UP000186165"/>
    </source>
</evidence>
<dbReference type="GeneID" id="30417875"/>
<dbReference type="AlphaFoldDB" id="A0A1D8S517"/>
<dbReference type="KEGG" id="halh:HTSR_1273"/>